<evidence type="ECO:0000313" key="2">
    <source>
        <dbReference type="Proteomes" id="UP000499080"/>
    </source>
</evidence>
<comment type="caution">
    <text evidence="1">The sequence shown here is derived from an EMBL/GenBank/DDBJ whole genome shotgun (WGS) entry which is preliminary data.</text>
</comment>
<protein>
    <submittedName>
        <fullName evidence="1">Uncharacterized protein</fullName>
    </submittedName>
</protein>
<dbReference type="Proteomes" id="UP000499080">
    <property type="component" value="Unassembled WGS sequence"/>
</dbReference>
<evidence type="ECO:0000313" key="1">
    <source>
        <dbReference type="EMBL" id="GBM38971.1"/>
    </source>
</evidence>
<dbReference type="EMBL" id="BGPR01000881">
    <property type="protein sequence ID" value="GBM38971.1"/>
    <property type="molecule type" value="Genomic_DNA"/>
</dbReference>
<organism evidence="1 2">
    <name type="scientific">Araneus ventricosus</name>
    <name type="common">Orbweaver spider</name>
    <name type="synonym">Epeira ventricosa</name>
    <dbReference type="NCBI Taxonomy" id="182803"/>
    <lineage>
        <taxon>Eukaryota</taxon>
        <taxon>Metazoa</taxon>
        <taxon>Ecdysozoa</taxon>
        <taxon>Arthropoda</taxon>
        <taxon>Chelicerata</taxon>
        <taxon>Arachnida</taxon>
        <taxon>Araneae</taxon>
        <taxon>Araneomorphae</taxon>
        <taxon>Entelegynae</taxon>
        <taxon>Araneoidea</taxon>
        <taxon>Araneidae</taxon>
        <taxon>Araneus</taxon>
    </lineage>
</organism>
<proteinExistence type="predicted"/>
<reference evidence="1 2" key="1">
    <citation type="journal article" date="2019" name="Sci. Rep.">
        <title>Orb-weaving spider Araneus ventricosus genome elucidates the spidroin gene catalogue.</title>
        <authorList>
            <person name="Kono N."/>
            <person name="Nakamura H."/>
            <person name="Ohtoshi R."/>
            <person name="Moran D.A.P."/>
            <person name="Shinohara A."/>
            <person name="Yoshida Y."/>
            <person name="Fujiwara M."/>
            <person name="Mori M."/>
            <person name="Tomita M."/>
            <person name="Arakawa K."/>
        </authorList>
    </citation>
    <scope>NUCLEOTIDE SEQUENCE [LARGE SCALE GENOMIC DNA]</scope>
</reference>
<sequence length="82" mass="9582">MELSYAEAAKLNNNRKKPTLLLYPSEENDKEIEEILTEELEVDSTNFRFKNVRKIQNKGLAIVWASISNLKNSEKRFYQTTS</sequence>
<dbReference type="AlphaFoldDB" id="A0A4Y2FCP1"/>
<accession>A0A4Y2FCP1</accession>
<keyword evidence="2" id="KW-1185">Reference proteome</keyword>
<name>A0A4Y2FCP1_ARAVE</name>
<gene>
    <name evidence="1" type="ORF">AVEN_271079_1</name>
</gene>